<evidence type="ECO:0000256" key="1">
    <source>
        <dbReference type="SAM" id="MobiDB-lite"/>
    </source>
</evidence>
<evidence type="ECO:0000313" key="4">
    <source>
        <dbReference type="Proteomes" id="UP000317155"/>
    </source>
</evidence>
<feature type="domain" description="TRASH" evidence="2">
    <location>
        <begin position="46"/>
        <end position="83"/>
    </location>
</feature>
<feature type="region of interest" description="Disordered" evidence="1">
    <location>
        <begin position="27"/>
        <end position="46"/>
    </location>
</feature>
<dbReference type="InterPro" id="IPR049708">
    <property type="entry name" value="PP0621-like"/>
</dbReference>
<protein>
    <submittedName>
        <fullName evidence="3">YHS domain-containing protein</fullName>
    </submittedName>
</protein>
<comment type="caution">
    <text evidence="3">The sequence shown here is derived from an EMBL/GenBank/DDBJ whole genome shotgun (WGS) entry which is preliminary data.</text>
</comment>
<evidence type="ECO:0000313" key="3">
    <source>
        <dbReference type="EMBL" id="TRO82248.1"/>
    </source>
</evidence>
<evidence type="ECO:0000259" key="2">
    <source>
        <dbReference type="SMART" id="SM00746"/>
    </source>
</evidence>
<dbReference type="AlphaFoldDB" id="A0A550JGC5"/>
<dbReference type="RefSeq" id="WP_092057269.1">
    <property type="nucleotide sequence ID" value="NZ_FOJJ01000034.1"/>
</dbReference>
<feature type="compositionally biased region" description="Basic and acidic residues" evidence="1">
    <location>
        <begin position="35"/>
        <end position="45"/>
    </location>
</feature>
<name>A0A550JGC5_9BACT</name>
<reference evidence="3 4" key="1">
    <citation type="submission" date="2019-07" db="EMBL/GenBank/DDBJ databases">
        <title>Insights of Desulfuromonas acetexigens electromicrobiology.</title>
        <authorList>
            <person name="Katuri K."/>
            <person name="Sapireddy V."/>
            <person name="Shaw D.R."/>
            <person name="Saikaly P."/>
        </authorList>
    </citation>
    <scope>NUCLEOTIDE SEQUENCE [LARGE SCALE GENOMIC DNA]</scope>
    <source>
        <strain evidence="3 4">2873</strain>
    </source>
</reference>
<sequence length="84" mass="9515">MIKLLIFALLGFLAYTLYTMLRRSLGGGTSSIPPEKTRQGEEMVRDPQCGTYLPKGEALEKIIDGERHYFCSTRCRDAFKAKKP</sequence>
<dbReference type="OrthoDB" id="3078737at2"/>
<gene>
    <name evidence="3" type="ORF">FL622_06625</name>
</gene>
<dbReference type="InterPro" id="IPR011017">
    <property type="entry name" value="TRASH_dom"/>
</dbReference>
<accession>A0A550JGC5</accession>
<dbReference type="Pfam" id="PF06467">
    <property type="entry name" value="zf-FCS"/>
    <property type="match status" value="1"/>
</dbReference>
<organism evidence="3 4">
    <name type="scientific">Trichloromonas acetexigens</name>
    <dbReference type="NCBI Taxonomy" id="38815"/>
    <lineage>
        <taxon>Bacteria</taxon>
        <taxon>Pseudomonadati</taxon>
        <taxon>Thermodesulfobacteriota</taxon>
        <taxon>Desulfuromonadia</taxon>
        <taxon>Desulfuromonadales</taxon>
        <taxon>Trichloromonadaceae</taxon>
        <taxon>Trichloromonas</taxon>
    </lineage>
</organism>
<dbReference type="NCBIfam" id="NF041023">
    <property type="entry name" value="PP0621_fam"/>
    <property type="match status" value="1"/>
</dbReference>
<dbReference type="EMBL" id="VJVV01000004">
    <property type="protein sequence ID" value="TRO82248.1"/>
    <property type="molecule type" value="Genomic_DNA"/>
</dbReference>
<proteinExistence type="predicted"/>
<dbReference type="InterPro" id="IPR010507">
    <property type="entry name" value="Znf_MYM"/>
</dbReference>
<dbReference type="SMART" id="SM00746">
    <property type="entry name" value="TRASH"/>
    <property type="match status" value="1"/>
</dbReference>
<dbReference type="GO" id="GO:0008270">
    <property type="term" value="F:zinc ion binding"/>
    <property type="evidence" value="ECO:0007669"/>
    <property type="project" value="InterPro"/>
</dbReference>
<dbReference type="Proteomes" id="UP000317155">
    <property type="component" value="Unassembled WGS sequence"/>
</dbReference>
<keyword evidence="4" id="KW-1185">Reference proteome</keyword>